<dbReference type="OrthoDB" id="247245at2759"/>
<keyword evidence="10" id="KW-0812">Transmembrane</keyword>
<organism evidence="11 12">
    <name type="scientific">Ceratopteris richardii</name>
    <name type="common">Triangle waterfern</name>
    <dbReference type="NCBI Taxonomy" id="49495"/>
    <lineage>
        <taxon>Eukaryota</taxon>
        <taxon>Viridiplantae</taxon>
        <taxon>Streptophyta</taxon>
        <taxon>Embryophyta</taxon>
        <taxon>Tracheophyta</taxon>
        <taxon>Polypodiopsida</taxon>
        <taxon>Polypodiidae</taxon>
        <taxon>Polypodiales</taxon>
        <taxon>Pteridineae</taxon>
        <taxon>Pteridaceae</taxon>
        <taxon>Parkerioideae</taxon>
        <taxon>Ceratopteris</taxon>
    </lineage>
</organism>
<dbReference type="PANTHER" id="PTHR10695">
    <property type="entry name" value="DEPHOSPHO-COA KINASE-RELATED"/>
    <property type="match status" value="1"/>
</dbReference>
<evidence type="ECO:0000256" key="5">
    <source>
        <dbReference type="ARBA" id="ARBA00055723"/>
    </source>
</evidence>
<dbReference type="NCBIfam" id="TIGR00152">
    <property type="entry name" value="dephospho-CoA kinase"/>
    <property type="match status" value="1"/>
</dbReference>
<evidence type="ECO:0000256" key="1">
    <source>
        <dbReference type="ARBA" id="ARBA00009018"/>
    </source>
</evidence>
<accession>A0A8T2RHY7</accession>
<comment type="similarity">
    <text evidence="1">Belongs to the CoaE family.</text>
</comment>
<evidence type="ECO:0000256" key="9">
    <source>
        <dbReference type="ARBA" id="ARBA00076292"/>
    </source>
</evidence>
<reference evidence="11 12" key="1">
    <citation type="submission" date="2021-08" db="EMBL/GenBank/DDBJ databases">
        <title>WGS assembly of Ceratopteris richardii.</title>
        <authorList>
            <person name="Marchant D.B."/>
            <person name="Chen G."/>
            <person name="Jenkins J."/>
            <person name="Shu S."/>
            <person name="Leebens-Mack J."/>
            <person name="Grimwood J."/>
            <person name="Schmutz J."/>
            <person name="Soltis P."/>
            <person name="Soltis D."/>
            <person name="Chen Z.-H."/>
        </authorList>
    </citation>
    <scope>NUCLEOTIDE SEQUENCE [LARGE SCALE GENOMIC DNA]</scope>
    <source>
        <strain evidence="11">Whitten #5841</strain>
        <tissue evidence="11">Leaf</tissue>
    </source>
</reference>
<name>A0A8T2RHY7_CERRI</name>
<evidence type="ECO:0000256" key="6">
    <source>
        <dbReference type="ARBA" id="ARBA00060696"/>
    </source>
</evidence>
<proteinExistence type="inferred from homology"/>
<dbReference type="AlphaFoldDB" id="A0A8T2RHY7"/>
<evidence type="ECO:0000256" key="3">
    <source>
        <dbReference type="ARBA" id="ARBA00022741"/>
    </source>
</evidence>
<keyword evidence="10" id="KW-0472">Membrane</keyword>
<dbReference type="OMA" id="CQMDIEQ"/>
<keyword evidence="2" id="KW-0150">Chloroplast</keyword>
<dbReference type="EC" id="2.7.1.24" evidence="7"/>
<dbReference type="HAMAP" id="MF_00376">
    <property type="entry name" value="Dephospho_CoA_kinase"/>
    <property type="match status" value="1"/>
</dbReference>
<keyword evidence="4" id="KW-0067">ATP-binding</keyword>
<dbReference type="PROSITE" id="PS51219">
    <property type="entry name" value="DPCK"/>
    <property type="match status" value="1"/>
</dbReference>
<sequence length="295" mass="33217">MQVLGVLSCFESPKSFRSQIICEKRFDNNSRFNQSCQNCGTSASLFIYNLQNLKIISNPFQVFDCGAMRIVGLTGGIASGKSTASKEFEALGVPIIDADKVARAASKKGTLAWRRIVLTFGKEILQEDGEINRGRLGEIIFSDHAKRKALNSAMSFSIGIGLYWELFKHWIKGTKVVIMDVPLLFEAKLDRLTKPIIVVWVDPETQEARLVKRDKISKELALKKISSQLSLDEKRDRADIVIDNTSSIEAMKQQVQDIYKEIVATPSTMKELLFSRRGIFFLLATTIFGLWWLKG</sequence>
<evidence type="ECO:0000256" key="7">
    <source>
        <dbReference type="ARBA" id="ARBA00066359"/>
    </source>
</evidence>
<evidence type="ECO:0000256" key="10">
    <source>
        <dbReference type="SAM" id="Phobius"/>
    </source>
</evidence>
<evidence type="ECO:0000256" key="2">
    <source>
        <dbReference type="ARBA" id="ARBA00022528"/>
    </source>
</evidence>
<dbReference type="SUPFAM" id="SSF52540">
    <property type="entry name" value="P-loop containing nucleoside triphosphate hydrolases"/>
    <property type="match status" value="1"/>
</dbReference>
<evidence type="ECO:0000313" key="12">
    <source>
        <dbReference type="Proteomes" id="UP000825935"/>
    </source>
</evidence>
<evidence type="ECO:0000313" key="11">
    <source>
        <dbReference type="EMBL" id="KAH7295570.1"/>
    </source>
</evidence>
<dbReference type="InterPro" id="IPR027417">
    <property type="entry name" value="P-loop_NTPase"/>
</dbReference>
<protein>
    <recommendedName>
        <fullName evidence="8">Dephospho-CoA kinase</fullName>
        <ecNumber evidence="7">2.7.1.24</ecNumber>
    </recommendedName>
    <alternativeName>
        <fullName evidence="9">Dephosphocoenzyme A kinase</fullName>
    </alternativeName>
</protein>
<keyword evidence="2" id="KW-0934">Plastid</keyword>
<dbReference type="EMBL" id="CM035432">
    <property type="protein sequence ID" value="KAH7295570.1"/>
    <property type="molecule type" value="Genomic_DNA"/>
</dbReference>
<evidence type="ECO:0000256" key="8">
    <source>
        <dbReference type="ARBA" id="ARBA00069592"/>
    </source>
</evidence>
<dbReference type="GO" id="GO:0005737">
    <property type="term" value="C:cytoplasm"/>
    <property type="evidence" value="ECO:0007669"/>
    <property type="project" value="UniProtKB-ARBA"/>
</dbReference>
<gene>
    <name evidence="11" type="ORF">KP509_27G055000</name>
</gene>
<dbReference type="PANTHER" id="PTHR10695:SF46">
    <property type="entry name" value="BIFUNCTIONAL COENZYME A SYNTHASE-RELATED"/>
    <property type="match status" value="1"/>
</dbReference>
<dbReference type="CDD" id="cd02022">
    <property type="entry name" value="DPCK"/>
    <property type="match status" value="1"/>
</dbReference>
<keyword evidence="10" id="KW-1133">Transmembrane helix</keyword>
<dbReference type="GO" id="GO:0005524">
    <property type="term" value="F:ATP binding"/>
    <property type="evidence" value="ECO:0007669"/>
    <property type="project" value="UniProtKB-KW"/>
</dbReference>
<dbReference type="EMBL" id="CM035432">
    <property type="protein sequence ID" value="KAH7295573.1"/>
    <property type="molecule type" value="Genomic_DNA"/>
</dbReference>
<dbReference type="Proteomes" id="UP000825935">
    <property type="component" value="Chromosome 27"/>
</dbReference>
<dbReference type="FunFam" id="3.40.50.300:FF:000485">
    <property type="entry name" value="Dephospho-CoA kinase CAB5"/>
    <property type="match status" value="1"/>
</dbReference>
<dbReference type="Pfam" id="PF01121">
    <property type="entry name" value="CoaE"/>
    <property type="match status" value="1"/>
</dbReference>
<keyword evidence="12" id="KW-1185">Reference proteome</keyword>
<comment type="pathway">
    <text evidence="6">Cofactor biosynthesis; coenzyme A biosynthesis; CoA from (R)-pantothenate: step 5/5.</text>
</comment>
<dbReference type="GO" id="GO:0015937">
    <property type="term" value="P:coenzyme A biosynthetic process"/>
    <property type="evidence" value="ECO:0007669"/>
    <property type="project" value="InterPro"/>
</dbReference>
<keyword evidence="3" id="KW-0547">Nucleotide-binding</keyword>
<feature type="transmembrane region" description="Helical" evidence="10">
    <location>
        <begin position="274"/>
        <end position="293"/>
    </location>
</feature>
<dbReference type="GO" id="GO:0004140">
    <property type="term" value="F:dephospho-CoA kinase activity"/>
    <property type="evidence" value="ECO:0007669"/>
    <property type="project" value="UniProtKB-EC"/>
</dbReference>
<dbReference type="InterPro" id="IPR001977">
    <property type="entry name" value="Depp_CoAkinase"/>
</dbReference>
<comment type="caution">
    <text evidence="11">The sequence shown here is derived from an EMBL/GenBank/DDBJ whole genome shotgun (WGS) entry which is preliminary data.</text>
</comment>
<dbReference type="Gene3D" id="3.40.50.300">
    <property type="entry name" value="P-loop containing nucleotide triphosphate hydrolases"/>
    <property type="match status" value="1"/>
</dbReference>
<evidence type="ECO:0000256" key="4">
    <source>
        <dbReference type="ARBA" id="ARBA00022840"/>
    </source>
</evidence>
<comment type="function">
    <text evidence="5">Catalyzes the phosphorylation of the 3'-hydroxyl group of dephosphocoenzyme A to form coenzyme A.</text>
</comment>